<proteinExistence type="inferred from homology"/>
<dbReference type="PRINTS" id="PR00336">
    <property type="entry name" value="LYSASSOCTDMP"/>
</dbReference>
<dbReference type="Gene3D" id="2.40.160.110">
    <property type="match status" value="1"/>
</dbReference>
<dbReference type="InterPro" id="IPR048528">
    <property type="entry name" value="Lamp2-like_luminal"/>
</dbReference>
<feature type="compositionally biased region" description="Low complexity" evidence="9">
    <location>
        <begin position="147"/>
        <end position="175"/>
    </location>
</feature>
<feature type="compositionally biased region" description="Low complexity" evidence="9">
    <location>
        <begin position="82"/>
        <end position="101"/>
    </location>
</feature>
<dbReference type="GO" id="GO:0005886">
    <property type="term" value="C:plasma membrane"/>
    <property type="evidence" value="ECO:0007669"/>
    <property type="project" value="TreeGrafter"/>
</dbReference>
<name>A0A3S2MIU0_ORYJA</name>
<gene>
    <name evidence="13" type="ORF">OJAV_G00177990</name>
</gene>
<dbReference type="GO" id="GO:0072594">
    <property type="term" value="P:establishment of protein localization to organelle"/>
    <property type="evidence" value="ECO:0007669"/>
    <property type="project" value="TreeGrafter"/>
</dbReference>
<dbReference type="InterPro" id="IPR048524">
    <property type="entry name" value="Lamp2-like_TM"/>
</dbReference>
<dbReference type="AlphaFoldDB" id="A0A3S2MIU0"/>
<keyword evidence="3" id="KW-0732">Signal</keyword>
<evidence type="ECO:0000313" key="14">
    <source>
        <dbReference type="Proteomes" id="UP000283210"/>
    </source>
</evidence>
<keyword evidence="8" id="KW-0458">Lysosome</keyword>
<dbReference type="PANTHER" id="PTHR11506:SF2">
    <property type="entry name" value="MACROSIALIN"/>
    <property type="match status" value="1"/>
</dbReference>
<keyword evidence="5 10" id="KW-1133">Transmembrane helix</keyword>
<evidence type="ECO:0000256" key="5">
    <source>
        <dbReference type="ARBA" id="ARBA00022989"/>
    </source>
</evidence>
<evidence type="ECO:0000256" key="2">
    <source>
        <dbReference type="ARBA" id="ARBA00022692"/>
    </source>
</evidence>
<evidence type="ECO:0000313" key="13">
    <source>
        <dbReference type="EMBL" id="RVE60139.1"/>
    </source>
</evidence>
<comment type="similarity">
    <text evidence="8">Belongs to the LAMP family.</text>
</comment>
<dbReference type="EMBL" id="CM012454">
    <property type="protein sequence ID" value="RVE60139.1"/>
    <property type="molecule type" value="Genomic_DNA"/>
</dbReference>
<feature type="transmembrane region" description="Helical" evidence="10">
    <location>
        <begin position="36"/>
        <end position="53"/>
    </location>
</feature>
<evidence type="ECO:0000256" key="10">
    <source>
        <dbReference type="SAM" id="Phobius"/>
    </source>
</evidence>
<accession>A0A3S2MIU0</accession>
<evidence type="ECO:0000256" key="3">
    <source>
        <dbReference type="ARBA" id="ARBA00022729"/>
    </source>
</evidence>
<dbReference type="InterPro" id="IPR002000">
    <property type="entry name" value="Lysosome-assoc_membr_glycop"/>
</dbReference>
<comment type="subcellular location">
    <subcellularLocation>
        <location evidence="1">Endosome membrane</location>
        <topology evidence="1">Single-pass type I membrane protein</topology>
    </subcellularLocation>
    <subcellularLocation>
        <location evidence="8">Lysosome membrane</location>
        <topology evidence="8">Single-pass type I membrane protein</topology>
    </subcellularLocation>
</comment>
<evidence type="ECO:0000259" key="11">
    <source>
        <dbReference type="Pfam" id="PF01299"/>
    </source>
</evidence>
<dbReference type="Proteomes" id="UP000283210">
    <property type="component" value="Chromosome 18"/>
</dbReference>
<evidence type="ECO:0000256" key="4">
    <source>
        <dbReference type="ARBA" id="ARBA00022753"/>
    </source>
</evidence>
<evidence type="ECO:0000256" key="9">
    <source>
        <dbReference type="SAM" id="MobiDB-lite"/>
    </source>
</evidence>
<feature type="region of interest" description="Disordered" evidence="9">
    <location>
        <begin position="60"/>
        <end position="190"/>
    </location>
</feature>
<keyword evidence="4" id="KW-0967">Endosome</keyword>
<feature type="transmembrane region" description="Helical" evidence="10">
    <location>
        <begin position="346"/>
        <end position="367"/>
    </location>
</feature>
<dbReference type="PROSITE" id="PS51407">
    <property type="entry name" value="LAMP_3"/>
    <property type="match status" value="1"/>
</dbReference>
<reference evidence="13 14" key="2">
    <citation type="submission" date="2019-01" db="EMBL/GenBank/DDBJ databases">
        <title>A chromosome length genome reference of the Java medaka (oryzias javanicus).</title>
        <authorList>
            <person name="Herpin A."/>
            <person name="Takehana Y."/>
            <person name="Naruse K."/>
            <person name="Ansai S."/>
            <person name="Kawaguchi M."/>
        </authorList>
    </citation>
    <scope>NUCLEOTIDE SEQUENCE [LARGE SCALE GENOMIC DNA]</scope>
    <source>
        <strain evidence="13">RS831</strain>
        <tissue evidence="13">Whole body</tissue>
    </source>
</reference>
<dbReference type="PANTHER" id="PTHR11506">
    <property type="entry name" value="LYSOSOME-ASSOCIATED MEMBRANE GLYCOPROTEIN"/>
    <property type="match status" value="1"/>
</dbReference>
<dbReference type="Pfam" id="PF21222">
    <property type="entry name" value="Lamp2_2nd"/>
    <property type="match status" value="1"/>
</dbReference>
<dbReference type="OrthoDB" id="9428839at2759"/>
<keyword evidence="14" id="KW-1185">Reference proteome</keyword>
<evidence type="ECO:0000256" key="8">
    <source>
        <dbReference type="PROSITE-ProRule" id="PRU00740"/>
    </source>
</evidence>
<reference evidence="13 14" key="1">
    <citation type="submission" date="2018-11" db="EMBL/GenBank/DDBJ databases">
        <authorList>
            <person name="Lopez-Roques C."/>
            <person name="Donnadieu C."/>
            <person name="Bouchez O."/>
            <person name="Klopp C."/>
            <person name="Cabau C."/>
            <person name="Zahm M."/>
        </authorList>
    </citation>
    <scope>NUCLEOTIDE SEQUENCE [LARGE SCALE GENOMIC DNA]</scope>
    <source>
        <strain evidence="13">RS831</strain>
        <tissue evidence="13">Whole body</tissue>
    </source>
</reference>
<sequence length="379" mass="40744">MFGRKGGAAALVVQSTEGKFCLKVDSKLVSFTMQRTAALIFITICALSALSWVEGARNKKPSASMAPANQFEINTTIPPPTKSTTNTTPPKTTTNTTTPKPTTKPTPPKPTTNTTTPKPTTKPTPPKPTTNTTTPKPTTKPTPPKPTTNTTTPKPTTTTTTPKPTTTTTTPKPTTTTPPSPTPSTNLTVGNYNVTSQGKLCLMAKMALQIRLTTKQNNGTFIVQPSKTDTEGGCMKTDAELKLKFQEGFIYFHFNKSGDMVHVDTLSFTLKYPLVKGGMEYSASSKSTTLFSARSGHSYSCRSQSVNMGDGLYLDVTQAQMQAFDLQNGNFGKPDACPADQPDYRVAIAVGVTLLVLIVVVVIVYLLGRRKRTDGYQSL</sequence>
<evidence type="ECO:0000256" key="1">
    <source>
        <dbReference type="ARBA" id="ARBA00004530"/>
    </source>
</evidence>
<evidence type="ECO:0000259" key="12">
    <source>
        <dbReference type="Pfam" id="PF21222"/>
    </source>
</evidence>
<feature type="domain" description="Lysosome-associated membrane glycoprotein 2-like luminal" evidence="11">
    <location>
        <begin position="188"/>
        <end position="326"/>
    </location>
</feature>
<dbReference type="Pfam" id="PF01299">
    <property type="entry name" value="Lamp2-like_luminal"/>
    <property type="match status" value="1"/>
</dbReference>
<keyword evidence="2 8" id="KW-0812">Transmembrane</keyword>
<evidence type="ECO:0000256" key="6">
    <source>
        <dbReference type="ARBA" id="ARBA00023136"/>
    </source>
</evidence>
<keyword evidence="7" id="KW-0325">Glycoprotein</keyword>
<organism evidence="13 14">
    <name type="scientific">Oryzias javanicus</name>
    <name type="common">Javanese ricefish</name>
    <name type="synonym">Aplocheilus javanicus</name>
    <dbReference type="NCBI Taxonomy" id="123683"/>
    <lineage>
        <taxon>Eukaryota</taxon>
        <taxon>Metazoa</taxon>
        <taxon>Chordata</taxon>
        <taxon>Craniata</taxon>
        <taxon>Vertebrata</taxon>
        <taxon>Euteleostomi</taxon>
        <taxon>Actinopterygii</taxon>
        <taxon>Neopterygii</taxon>
        <taxon>Teleostei</taxon>
        <taxon>Neoteleostei</taxon>
        <taxon>Acanthomorphata</taxon>
        <taxon>Ovalentaria</taxon>
        <taxon>Atherinomorphae</taxon>
        <taxon>Beloniformes</taxon>
        <taxon>Adrianichthyidae</taxon>
        <taxon>Oryziinae</taxon>
        <taxon>Oryzias</taxon>
    </lineage>
</organism>
<evidence type="ECO:0000256" key="7">
    <source>
        <dbReference type="ARBA" id="ARBA00023180"/>
    </source>
</evidence>
<dbReference type="GO" id="GO:0005765">
    <property type="term" value="C:lysosomal membrane"/>
    <property type="evidence" value="ECO:0007669"/>
    <property type="project" value="UniProtKB-SubCell"/>
</dbReference>
<feature type="domain" description="Lysosome-associated membrane glycoprotein 2-like transmembrane" evidence="12">
    <location>
        <begin position="348"/>
        <end position="377"/>
    </location>
</feature>
<dbReference type="GO" id="GO:0031902">
    <property type="term" value="C:late endosome membrane"/>
    <property type="evidence" value="ECO:0007669"/>
    <property type="project" value="TreeGrafter"/>
</dbReference>
<keyword evidence="6 8" id="KW-0472">Membrane</keyword>
<comment type="caution">
    <text evidence="8">Lacks conserved residue(s) required for the propagation of feature annotation.</text>
</comment>
<protein>
    <submittedName>
        <fullName evidence="13">Uncharacterized protein</fullName>
    </submittedName>
</protein>